<dbReference type="PANTHER" id="PTHR42792">
    <property type="entry name" value="FLAGELLIN"/>
    <property type="match status" value="1"/>
</dbReference>
<dbReference type="EMBL" id="BORB01000002">
    <property type="protein sequence ID" value="GIN56176.1"/>
    <property type="molecule type" value="Genomic_DNA"/>
</dbReference>
<evidence type="ECO:0000259" key="6">
    <source>
        <dbReference type="Pfam" id="PF00700"/>
    </source>
</evidence>
<protein>
    <recommendedName>
        <fullName evidence="2 4">Flagellin</fullName>
    </recommendedName>
</protein>
<evidence type="ECO:0000256" key="4">
    <source>
        <dbReference type="RuleBase" id="RU362073"/>
    </source>
</evidence>
<dbReference type="SUPFAM" id="SSF64518">
    <property type="entry name" value="Phase 1 flagellin"/>
    <property type="match status" value="1"/>
</dbReference>
<keyword evidence="3 4" id="KW-0975">Bacterial flagellum</keyword>
<name>A0ABQ4KFK6_9BACI</name>
<comment type="caution">
    <text evidence="7">The sequence shown here is derived from an EMBL/GenBank/DDBJ whole genome shotgun (WGS) entry which is preliminary data.</text>
</comment>
<evidence type="ECO:0000259" key="5">
    <source>
        <dbReference type="Pfam" id="PF00669"/>
    </source>
</evidence>
<dbReference type="Pfam" id="PF00700">
    <property type="entry name" value="Flagellin_C"/>
    <property type="match status" value="1"/>
</dbReference>
<dbReference type="InterPro" id="IPR001492">
    <property type="entry name" value="Flagellin"/>
</dbReference>
<dbReference type="Proteomes" id="UP000679950">
    <property type="component" value="Unassembled WGS sequence"/>
</dbReference>
<sequence>MNETHSILQRMRELAVQSSNDTNNDSDRKELQKEIDQLSEEITRIANTTEFNTKKLFGADENDRFTGKFHIGANAEQNIELSINAMDAKSLGVAEGGTELETANSEDVKVDGQDFTGQTVLKNGDEIVAVEINGEYYNLSDVTAVEDDADPGTYNLQAKTGAKALEANDDGKYMTKAGGIDISSQENADTAITTINEAIEKVSAERSKLGAYQNRLEHTINNLSTSSENLTAAESRIRDVDYTEAA</sequence>
<comment type="function">
    <text evidence="4">Flagellin is the subunit protein which polymerizes to form the filaments of bacterial flagella.</text>
</comment>
<dbReference type="Pfam" id="PF00669">
    <property type="entry name" value="Flagellin_N"/>
    <property type="match status" value="1"/>
</dbReference>
<evidence type="ECO:0000256" key="2">
    <source>
        <dbReference type="ARBA" id="ARBA00020110"/>
    </source>
</evidence>
<evidence type="ECO:0000256" key="1">
    <source>
        <dbReference type="ARBA" id="ARBA00005709"/>
    </source>
</evidence>
<reference evidence="7 8" key="1">
    <citation type="submission" date="2021-03" db="EMBL/GenBank/DDBJ databases">
        <title>Antimicrobial resistance genes in bacteria isolated from Japanese honey, and their potential for conferring macrolide and lincosamide resistance in the American foulbrood pathogen Paenibacillus larvae.</title>
        <authorList>
            <person name="Okamoto M."/>
            <person name="Kumagai M."/>
            <person name="Kanamori H."/>
            <person name="Takamatsu D."/>
        </authorList>
    </citation>
    <scope>NUCLEOTIDE SEQUENCE [LARGE SCALE GENOMIC DNA]</scope>
    <source>
        <strain evidence="7 8">J8TS2</strain>
    </source>
</reference>
<feature type="domain" description="Flagellin C-terminal" evidence="6">
    <location>
        <begin position="192"/>
        <end position="245"/>
    </location>
</feature>
<dbReference type="PANTHER" id="PTHR42792:SF2">
    <property type="entry name" value="FLAGELLIN"/>
    <property type="match status" value="1"/>
</dbReference>
<evidence type="ECO:0000256" key="3">
    <source>
        <dbReference type="ARBA" id="ARBA00023143"/>
    </source>
</evidence>
<dbReference type="InterPro" id="IPR046358">
    <property type="entry name" value="Flagellin_C"/>
</dbReference>
<comment type="subcellular location">
    <subcellularLocation>
        <location evidence="4">Secreted</location>
    </subcellularLocation>
    <subcellularLocation>
        <location evidence="4">Bacterial flagellum</location>
    </subcellularLocation>
</comment>
<evidence type="ECO:0000313" key="7">
    <source>
        <dbReference type="EMBL" id="GIN56176.1"/>
    </source>
</evidence>
<dbReference type="InterPro" id="IPR001029">
    <property type="entry name" value="Flagellin_N"/>
</dbReference>
<accession>A0ABQ4KFK6</accession>
<keyword evidence="4" id="KW-0964">Secreted</keyword>
<organism evidence="7 8">
    <name type="scientific">Lederbergia ruris</name>
    <dbReference type="NCBI Taxonomy" id="217495"/>
    <lineage>
        <taxon>Bacteria</taxon>
        <taxon>Bacillati</taxon>
        <taxon>Bacillota</taxon>
        <taxon>Bacilli</taxon>
        <taxon>Bacillales</taxon>
        <taxon>Bacillaceae</taxon>
        <taxon>Lederbergia</taxon>
    </lineage>
</organism>
<comment type="similarity">
    <text evidence="1 4">Belongs to the bacterial flagellin family.</text>
</comment>
<keyword evidence="8" id="KW-1185">Reference proteome</keyword>
<proteinExistence type="inferred from homology"/>
<feature type="domain" description="Flagellin N-terminal" evidence="5">
    <location>
        <begin position="1"/>
        <end position="58"/>
    </location>
</feature>
<dbReference type="Gene3D" id="1.20.1330.10">
    <property type="entry name" value="f41 fragment of flagellin, N-terminal domain"/>
    <property type="match status" value="1"/>
</dbReference>
<evidence type="ECO:0000313" key="8">
    <source>
        <dbReference type="Proteomes" id="UP000679950"/>
    </source>
</evidence>
<gene>
    <name evidence="7" type="ORF">J8TS2_04950</name>
</gene>